<keyword evidence="1" id="KW-0677">Repeat</keyword>
<evidence type="ECO:0000259" key="2">
    <source>
        <dbReference type="Pfam" id="PF24883"/>
    </source>
</evidence>
<dbReference type="OrthoDB" id="2913095at2759"/>
<sequence length="703" mass="79850">MESLVDEENRLVVAQTSVLASDAATNSKANLALMQGLVDSFAEDRADQKKEKDKKSREQVVLKALAFDETKTNQDSGEPEAFWQTIYRNYLGQRIRGTGEWIFSDHKYVAWEKGQSSRPILAIAGGEGTGKSFLTSTITKHLNRRKATESSDRKITTGYYFLEGDSRDELRNAINLEPVAKSLVWQFSQSERIYLKSVAQLCEHYGEVDPAEISKHLIFGNRDLANLTSLFILSLMGWVTLSERACCFEQLSKIGNTRFDCMSISTNNRSDVEKFIENRMDKMPALNDRTRLGIPELRDNIRARLCAETQGDYFKIDKTLDHISSLEYKTNIKQALDDASKERSQQITEEIKKMNESRSEKELLEINEIIRWIVYGKDVLTPKQMSAALYVRNGETSLLPLEQKSKIKYSLFEVDRNVKVDFRSSEIERYIPLKKTTHDLEDSYSKEAAQAAEVAMIKHFLLTVCPSEVYTKLKFDAYLAQLSKPKGSRINKDEPHTGETKMALTCLDILTEKTDRKRTRLLTYARKYLINHLSTVDLALADIACKSAVGVLLAKLFTEGSSIDILLHCAESVDDPNLRYKIRRYWLYSNDSVNTILRWFGDSAVTSEITDTATRAWVASVASEAESDEDLMRPAAEGMAVHFLQEAHSESFTKDAFLFIAGFVNKIERRKGVVTHEVNDPSYVYSVEEIESVENGCQTVLPR</sequence>
<comment type="caution">
    <text evidence="3">The sequence shown here is derived from an EMBL/GenBank/DDBJ whole genome shotgun (WGS) entry which is preliminary data.</text>
</comment>
<accession>A0A1S9D9B7</accession>
<protein>
    <recommendedName>
        <fullName evidence="2">Nephrocystin 3-like N-terminal domain-containing protein</fullName>
    </recommendedName>
</protein>
<evidence type="ECO:0000313" key="3">
    <source>
        <dbReference type="EMBL" id="OOO05682.1"/>
    </source>
</evidence>
<dbReference type="eggNOG" id="ENOG502SJ2V">
    <property type="taxonomic scope" value="Eukaryota"/>
</dbReference>
<evidence type="ECO:0000313" key="4">
    <source>
        <dbReference type="Proteomes" id="UP000190312"/>
    </source>
</evidence>
<dbReference type="PANTHER" id="PTHR10039:SF17">
    <property type="entry name" value="FUNGAL STAND N-TERMINAL GOODBYE DOMAIN-CONTAINING PROTEIN-RELATED"/>
    <property type="match status" value="1"/>
</dbReference>
<dbReference type="VEuPathDB" id="FungiDB:AO090120000011"/>
<dbReference type="PANTHER" id="PTHR10039">
    <property type="entry name" value="AMELOGENIN"/>
    <property type="match status" value="1"/>
</dbReference>
<dbReference type="AlphaFoldDB" id="A0A1S9D9B7"/>
<evidence type="ECO:0000256" key="1">
    <source>
        <dbReference type="ARBA" id="ARBA00022737"/>
    </source>
</evidence>
<dbReference type="Proteomes" id="UP000190312">
    <property type="component" value="Unassembled WGS sequence"/>
</dbReference>
<proteinExistence type="predicted"/>
<reference evidence="3 4" key="1">
    <citation type="submission" date="2016-10" db="EMBL/GenBank/DDBJ databases">
        <title>Genome sequencing of Aspergillus oryzae BCC7051.</title>
        <authorList>
            <person name="Thammarongtham C."/>
            <person name="Vorapreeda T."/>
            <person name="Nookaew I."/>
            <person name="Srisuk T."/>
            <person name="Land M."/>
            <person name="Jeennor S."/>
            <person name="Laoteng K."/>
        </authorList>
    </citation>
    <scope>NUCLEOTIDE SEQUENCE [LARGE SCALE GENOMIC DNA]</scope>
    <source>
        <strain evidence="3 4">BCC7051</strain>
    </source>
</reference>
<dbReference type="EMBL" id="MKZY01000009">
    <property type="protein sequence ID" value="OOO05682.1"/>
    <property type="molecule type" value="Genomic_DNA"/>
</dbReference>
<dbReference type="VEuPathDB" id="FungiDB:AO090120000012"/>
<name>A0A1S9D9B7_ASPOZ</name>
<feature type="domain" description="Nephrocystin 3-like N-terminal" evidence="2">
    <location>
        <begin position="97"/>
        <end position="212"/>
    </location>
</feature>
<gene>
    <name evidence="3" type="ORF">OAory_01071980</name>
</gene>
<dbReference type="Pfam" id="PF24883">
    <property type="entry name" value="NPHP3_N"/>
    <property type="match status" value="1"/>
</dbReference>
<dbReference type="InterPro" id="IPR056884">
    <property type="entry name" value="NPHP3-like_N"/>
</dbReference>
<organism evidence="3 4">
    <name type="scientific">Aspergillus oryzae</name>
    <name type="common">Yellow koji mold</name>
    <dbReference type="NCBI Taxonomy" id="5062"/>
    <lineage>
        <taxon>Eukaryota</taxon>
        <taxon>Fungi</taxon>
        <taxon>Dikarya</taxon>
        <taxon>Ascomycota</taxon>
        <taxon>Pezizomycotina</taxon>
        <taxon>Eurotiomycetes</taxon>
        <taxon>Eurotiomycetidae</taxon>
        <taxon>Eurotiales</taxon>
        <taxon>Aspergillaceae</taxon>
        <taxon>Aspergillus</taxon>
        <taxon>Aspergillus subgen. Circumdati</taxon>
    </lineage>
</organism>